<feature type="non-terminal residue" evidence="1">
    <location>
        <position position="1"/>
    </location>
</feature>
<sequence length="70" mass="7700">RFSVEVKTKYGQWQSLRADGEPQNALGVAVRTEPLCLLRPGMYDVQVLAWGQNCATPVVKSVQTAVIIPD</sequence>
<dbReference type="AlphaFoldDB" id="A0A3N6NMJ0"/>
<organism evidence="1 2">
    <name type="scientific">Okeania hirsuta</name>
    <dbReference type="NCBI Taxonomy" id="1458930"/>
    <lineage>
        <taxon>Bacteria</taxon>
        <taxon>Bacillati</taxon>
        <taxon>Cyanobacteriota</taxon>
        <taxon>Cyanophyceae</taxon>
        <taxon>Oscillatoriophycideae</taxon>
        <taxon>Oscillatoriales</taxon>
        <taxon>Microcoleaceae</taxon>
        <taxon>Okeania</taxon>
    </lineage>
</organism>
<dbReference type="Proteomes" id="UP000269154">
    <property type="component" value="Unassembled WGS sequence"/>
</dbReference>
<dbReference type="EMBL" id="RCBY01000479">
    <property type="protein sequence ID" value="RQH18181.1"/>
    <property type="molecule type" value="Genomic_DNA"/>
</dbReference>
<evidence type="ECO:0000313" key="2">
    <source>
        <dbReference type="Proteomes" id="UP000269154"/>
    </source>
</evidence>
<gene>
    <name evidence="1" type="ORF">D5R40_33020</name>
</gene>
<evidence type="ECO:0000313" key="1">
    <source>
        <dbReference type="EMBL" id="RQH18181.1"/>
    </source>
</evidence>
<name>A0A3N6NMJ0_9CYAN</name>
<accession>A0A3N6NMJ0</accession>
<proteinExistence type="predicted"/>
<keyword evidence="2" id="KW-1185">Reference proteome</keyword>
<dbReference type="RefSeq" id="WP_161565155.1">
    <property type="nucleotide sequence ID" value="NZ_CAWOLW010000422.1"/>
</dbReference>
<comment type="caution">
    <text evidence="1">The sequence shown here is derived from an EMBL/GenBank/DDBJ whole genome shotgun (WGS) entry which is preliminary data.</text>
</comment>
<protein>
    <submittedName>
        <fullName evidence="1">Uncharacterized protein</fullName>
    </submittedName>
</protein>
<reference evidence="1 2" key="1">
    <citation type="journal article" date="2018" name="ACS Chem. Biol.">
        <title>Ketoreductase domain dysfunction expands chemodiversity: malyngamide biosynthesis in the cyanobacterium Okeania hirsuta.</title>
        <authorList>
            <person name="Moss N.A."/>
            <person name="Leao T."/>
            <person name="Rankin M."/>
            <person name="McCullough T.M."/>
            <person name="Qu P."/>
            <person name="Korobeynikov A."/>
            <person name="Smith J.L."/>
            <person name="Gerwick L."/>
            <person name="Gerwick W.H."/>
        </authorList>
    </citation>
    <scope>NUCLEOTIDE SEQUENCE [LARGE SCALE GENOMIC DNA]</scope>
    <source>
        <strain evidence="1 2">PAB10Feb10-1</strain>
    </source>
</reference>